<gene>
    <name evidence="2" type="ORF">ET524_09510</name>
</gene>
<evidence type="ECO:0000256" key="1">
    <source>
        <dbReference type="SAM" id="Phobius"/>
    </source>
</evidence>
<organism evidence="2 3">
    <name type="scientific">Senegalimassilia faecalis</name>
    <dbReference type="NCBI Taxonomy" id="2509433"/>
    <lineage>
        <taxon>Bacteria</taxon>
        <taxon>Bacillati</taxon>
        <taxon>Actinomycetota</taxon>
        <taxon>Coriobacteriia</taxon>
        <taxon>Coriobacteriales</taxon>
        <taxon>Coriobacteriaceae</taxon>
        <taxon>Senegalimassilia</taxon>
    </lineage>
</organism>
<evidence type="ECO:0000313" key="2">
    <source>
        <dbReference type="EMBL" id="RXZ54694.1"/>
    </source>
</evidence>
<evidence type="ECO:0000313" key="3">
    <source>
        <dbReference type="Proteomes" id="UP000293345"/>
    </source>
</evidence>
<name>A0A4Q2K504_9ACTN</name>
<sequence>MSSENSMSNPVAECEALGNSVQTPLVQGDIVSGRVVEVVAQQSIQNASGKWVALVADGKPYEFGTQTHKTTLFVEPINAFGNDLAAQQRALVVFGDISGSVAKGHIVQAKVKERNGTLVVQELNNLTTHSSIQPAAQASSATILIVGAVLLLALAFIAWQAFGFVVSGGLASALAGLIRSLFDAFGPALLSIGLLFLLVRSFVK</sequence>
<dbReference type="AlphaFoldDB" id="A0A4Q2K504"/>
<dbReference type="EMBL" id="SDPW01000001">
    <property type="protein sequence ID" value="RXZ54694.1"/>
    <property type="molecule type" value="Genomic_DNA"/>
</dbReference>
<reference evidence="2 3" key="1">
    <citation type="submission" date="2019-01" db="EMBL/GenBank/DDBJ databases">
        <title>Senegalimassilia sp. nov. KGMB04484 isolated human feces.</title>
        <authorList>
            <person name="Han K.-I."/>
            <person name="Kim J.-S."/>
            <person name="Lee K.C."/>
            <person name="Suh M.K."/>
            <person name="Eom M.K."/>
            <person name="Lee J.H."/>
            <person name="Park S.-H."/>
            <person name="Kang S.W."/>
            <person name="Park J.-E."/>
            <person name="Oh B.S."/>
            <person name="Yu S.Y."/>
            <person name="Choi S.-H."/>
            <person name="Lee D.H."/>
            <person name="Yoon H."/>
            <person name="Kim B.-Y."/>
            <person name="Lee J.H."/>
            <person name="Lee J.-S."/>
        </authorList>
    </citation>
    <scope>NUCLEOTIDE SEQUENCE [LARGE SCALE GENOMIC DNA]</scope>
    <source>
        <strain evidence="2 3">KGMB04484</strain>
    </source>
</reference>
<proteinExistence type="predicted"/>
<keyword evidence="1" id="KW-0472">Membrane</keyword>
<dbReference type="RefSeq" id="WP_129425325.1">
    <property type="nucleotide sequence ID" value="NZ_SDPW01000001.1"/>
</dbReference>
<accession>A0A4Q2K504</accession>
<comment type="caution">
    <text evidence="2">The sequence shown here is derived from an EMBL/GenBank/DDBJ whole genome shotgun (WGS) entry which is preliminary data.</text>
</comment>
<keyword evidence="1" id="KW-1133">Transmembrane helix</keyword>
<protein>
    <submittedName>
        <fullName evidence="2">Uncharacterized protein</fullName>
    </submittedName>
</protein>
<dbReference type="Proteomes" id="UP000293345">
    <property type="component" value="Unassembled WGS sequence"/>
</dbReference>
<feature type="transmembrane region" description="Helical" evidence="1">
    <location>
        <begin position="184"/>
        <end position="203"/>
    </location>
</feature>
<keyword evidence="3" id="KW-1185">Reference proteome</keyword>
<keyword evidence="1" id="KW-0812">Transmembrane</keyword>
<feature type="transmembrane region" description="Helical" evidence="1">
    <location>
        <begin position="141"/>
        <end position="164"/>
    </location>
</feature>